<dbReference type="InterPro" id="IPR029021">
    <property type="entry name" value="Prot-tyrosine_phosphatase-like"/>
</dbReference>
<dbReference type="SMART" id="SM00404">
    <property type="entry name" value="PTPc_motif"/>
    <property type="match status" value="1"/>
</dbReference>
<dbReference type="InterPro" id="IPR003546">
    <property type="entry name" value="Tyr_Pase_SptP/YopH"/>
</dbReference>
<evidence type="ECO:0000256" key="1">
    <source>
        <dbReference type="ARBA" id="ARBA00004613"/>
    </source>
</evidence>
<name>A0A317CB84_9GAMM</name>
<dbReference type="EMBL" id="QGKM01000043">
    <property type="protein sequence ID" value="PWQ95619.1"/>
    <property type="molecule type" value="Genomic_DNA"/>
</dbReference>
<feature type="domain" description="Tyrosine specific protein phosphatases" evidence="8">
    <location>
        <begin position="168"/>
        <end position="251"/>
    </location>
</feature>
<dbReference type="SUPFAM" id="SSF52799">
    <property type="entry name" value="(Phosphotyrosine protein) phosphatases II"/>
    <property type="match status" value="1"/>
</dbReference>
<evidence type="ECO:0000256" key="3">
    <source>
        <dbReference type="ARBA" id="ARBA00022525"/>
    </source>
</evidence>
<evidence type="ECO:0000259" key="8">
    <source>
        <dbReference type="PROSITE" id="PS50056"/>
    </source>
</evidence>
<keyword evidence="6" id="KW-0843">Virulence</keyword>
<comment type="subcellular location">
    <subcellularLocation>
        <location evidence="1">Secreted</location>
    </subcellularLocation>
</comment>
<dbReference type="InterPro" id="IPR003595">
    <property type="entry name" value="Tyr_Pase_cat"/>
</dbReference>
<dbReference type="InterPro" id="IPR000242">
    <property type="entry name" value="PTP_cat"/>
</dbReference>
<dbReference type="AlphaFoldDB" id="A0A317CB84"/>
<dbReference type="Proteomes" id="UP000245539">
    <property type="component" value="Unassembled WGS sequence"/>
</dbReference>
<dbReference type="PROSITE" id="PS50055">
    <property type="entry name" value="TYR_PHOSPHATASE_PTP"/>
    <property type="match status" value="1"/>
</dbReference>
<keyword evidence="4" id="KW-0378">Hydrolase</keyword>
<dbReference type="InterPro" id="IPR000387">
    <property type="entry name" value="Tyr_Pase_dom"/>
</dbReference>
<sequence length="283" mass="31634">MREDKKNKNSNAVDTLMSIKGNAVYKPHNPKRDRFMPFCAKTSVCESLNANTIIISDSPIAIASQYPFPHQVEAQVRLLLENRTPALVILASSSDIQNHQLPVYFSGSASYGELQTQSKFVDYIELSENTEVKVFRLTIIYGDDSVEIPVLHVHNWLDHQAISPDTTSKLIQLIESTVNKSTATRTSETETDSQIAGKNLPVIHCKAGVGRTGQTIAAMAMKKHPDLSLETIVRDIRASRNDHMIQTNKQMRTLIKISLNTSAVKELPVTKPTFSWRKVFGMK</sequence>
<evidence type="ECO:0000256" key="6">
    <source>
        <dbReference type="ARBA" id="ARBA00023026"/>
    </source>
</evidence>
<dbReference type="RefSeq" id="WP_109838375.1">
    <property type="nucleotide sequence ID" value="NZ_QGKM01000043.1"/>
</dbReference>
<proteinExistence type="predicted"/>
<dbReference type="PRINTS" id="PR01371">
    <property type="entry name" value="BACYPHPHTASE"/>
</dbReference>
<dbReference type="GO" id="GO:0005576">
    <property type="term" value="C:extracellular region"/>
    <property type="evidence" value="ECO:0007669"/>
    <property type="project" value="UniProtKB-SubCell"/>
</dbReference>
<gene>
    <name evidence="9" type="ORF">DKW60_14470</name>
</gene>
<organism evidence="9 10">
    <name type="scientific">Leucothrix pacifica</name>
    <dbReference type="NCBI Taxonomy" id="1247513"/>
    <lineage>
        <taxon>Bacteria</taxon>
        <taxon>Pseudomonadati</taxon>
        <taxon>Pseudomonadota</taxon>
        <taxon>Gammaproteobacteria</taxon>
        <taxon>Thiotrichales</taxon>
        <taxon>Thiotrichaceae</taxon>
        <taxon>Leucothrix</taxon>
    </lineage>
</organism>
<dbReference type="EC" id="3.1.3.48" evidence="2"/>
<reference evidence="9 10" key="1">
    <citation type="submission" date="2018-05" db="EMBL/GenBank/DDBJ databases">
        <title>Leucothrix arctica sp. nov., isolated from Arctic seawater.</title>
        <authorList>
            <person name="Choi A."/>
            <person name="Baek K."/>
        </authorList>
    </citation>
    <scope>NUCLEOTIDE SEQUENCE [LARGE SCALE GENOMIC DNA]</scope>
    <source>
        <strain evidence="9 10">JCM 18388</strain>
    </source>
</reference>
<comment type="caution">
    <text evidence="9">The sequence shown here is derived from an EMBL/GenBank/DDBJ whole genome shotgun (WGS) entry which is preliminary data.</text>
</comment>
<dbReference type="PANTHER" id="PTHR19134:SF449">
    <property type="entry name" value="TYROSINE-PROTEIN PHOSPHATASE 1"/>
    <property type="match status" value="1"/>
</dbReference>
<dbReference type="PANTHER" id="PTHR19134">
    <property type="entry name" value="RECEPTOR-TYPE TYROSINE-PROTEIN PHOSPHATASE"/>
    <property type="match status" value="1"/>
</dbReference>
<evidence type="ECO:0000256" key="4">
    <source>
        <dbReference type="ARBA" id="ARBA00022801"/>
    </source>
</evidence>
<evidence type="ECO:0000313" key="10">
    <source>
        <dbReference type="Proteomes" id="UP000245539"/>
    </source>
</evidence>
<evidence type="ECO:0000313" key="9">
    <source>
        <dbReference type="EMBL" id="PWQ95619.1"/>
    </source>
</evidence>
<protein>
    <recommendedName>
        <fullName evidence="2">protein-tyrosine-phosphatase</fullName>
        <ecNumber evidence="2">3.1.3.48</ecNumber>
    </recommendedName>
</protein>
<evidence type="ECO:0000259" key="7">
    <source>
        <dbReference type="PROSITE" id="PS50055"/>
    </source>
</evidence>
<dbReference type="GO" id="GO:0004725">
    <property type="term" value="F:protein tyrosine phosphatase activity"/>
    <property type="evidence" value="ECO:0007669"/>
    <property type="project" value="UniProtKB-EC"/>
</dbReference>
<feature type="domain" description="Tyrosine-protein phosphatase" evidence="7">
    <location>
        <begin position="1"/>
        <end position="261"/>
    </location>
</feature>
<evidence type="ECO:0000256" key="5">
    <source>
        <dbReference type="ARBA" id="ARBA00022912"/>
    </source>
</evidence>
<dbReference type="PROSITE" id="PS00383">
    <property type="entry name" value="TYR_PHOSPHATASE_1"/>
    <property type="match status" value="1"/>
</dbReference>
<keyword evidence="5" id="KW-0904">Protein phosphatase</keyword>
<accession>A0A317CB84</accession>
<dbReference type="Gene3D" id="3.90.190.10">
    <property type="entry name" value="Protein tyrosine phosphatase superfamily"/>
    <property type="match status" value="1"/>
</dbReference>
<dbReference type="SMART" id="SM00194">
    <property type="entry name" value="PTPc"/>
    <property type="match status" value="1"/>
</dbReference>
<dbReference type="OrthoDB" id="6199520at2"/>
<dbReference type="Pfam" id="PF00102">
    <property type="entry name" value="Y_phosphatase"/>
    <property type="match status" value="1"/>
</dbReference>
<evidence type="ECO:0000256" key="2">
    <source>
        <dbReference type="ARBA" id="ARBA00013064"/>
    </source>
</evidence>
<keyword evidence="10" id="KW-1185">Reference proteome</keyword>
<dbReference type="InterPro" id="IPR050348">
    <property type="entry name" value="Protein-Tyr_Phosphatase"/>
</dbReference>
<dbReference type="PROSITE" id="PS50056">
    <property type="entry name" value="TYR_PHOSPHATASE_2"/>
    <property type="match status" value="1"/>
</dbReference>
<dbReference type="PRINTS" id="PR00700">
    <property type="entry name" value="PRTYPHPHTASE"/>
</dbReference>
<keyword evidence="3" id="KW-0964">Secreted</keyword>
<dbReference type="InterPro" id="IPR016130">
    <property type="entry name" value="Tyr_Pase_AS"/>
</dbReference>